<name>A0A151B4F7_9CLOT</name>
<evidence type="ECO:0000256" key="1">
    <source>
        <dbReference type="SAM" id="Coils"/>
    </source>
</evidence>
<organism evidence="4 5">
    <name type="scientific">Clostridium tepidiprofundi DSM 19306</name>
    <dbReference type="NCBI Taxonomy" id="1121338"/>
    <lineage>
        <taxon>Bacteria</taxon>
        <taxon>Bacillati</taxon>
        <taxon>Bacillota</taxon>
        <taxon>Clostridia</taxon>
        <taxon>Eubacteriales</taxon>
        <taxon>Clostridiaceae</taxon>
        <taxon>Clostridium</taxon>
    </lineage>
</organism>
<dbReference type="AlphaFoldDB" id="A0A151B4F7"/>
<proteinExistence type="predicted"/>
<keyword evidence="1" id="KW-0175">Coiled coil</keyword>
<protein>
    <submittedName>
        <fullName evidence="4">Elongation factor Ts, mitochondrial</fullName>
    </submittedName>
</protein>
<dbReference type="InterPro" id="IPR009060">
    <property type="entry name" value="UBA-like_sf"/>
</dbReference>
<dbReference type="SUPFAM" id="SSF46934">
    <property type="entry name" value="UBA-like"/>
    <property type="match status" value="1"/>
</dbReference>
<keyword evidence="4" id="KW-0648">Protein biosynthesis</keyword>
<dbReference type="STRING" id="1121338.CLTEP_15860"/>
<evidence type="ECO:0000313" key="5">
    <source>
        <dbReference type="Proteomes" id="UP000075531"/>
    </source>
</evidence>
<feature type="domain" description="DUF4342" evidence="3">
    <location>
        <begin position="51"/>
        <end position="128"/>
    </location>
</feature>
<evidence type="ECO:0000313" key="4">
    <source>
        <dbReference type="EMBL" id="KYH34537.1"/>
    </source>
</evidence>
<dbReference type="PATRIC" id="fig|1121338.3.peg.1630"/>
<reference evidence="4 5" key="1">
    <citation type="submission" date="2016-02" db="EMBL/GenBank/DDBJ databases">
        <title>Genome sequence of Clostridium tepidiprofundi DSM 19306.</title>
        <authorList>
            <person name="Poehlein A."/>
            <person name="Daniel R."/>
        </authorList>
    </citation>
    <scope>NUCLEOTIDE SEQUENCE [LARGE SCALE GENOMIC DNA]</scope>
    <source>
        <strain evidence="4 5">DSM 19306</strain>
    </source>
</reference>
<evidence type="ECO:0000259" key="3">
    <source>
        <dbReference type="Pfam" id="PF14242"/>
    </source>
</evidence>
<dbReference type="RefSeq" id="WP_066825051.1">
    <property type="nucleotide sequence ID" value="NZ_LTBA01000015.1"/>
</dbReference>
<dbReference type="CDD" id="cd14360">
    <property type="entry name" value="UBA_NAC_like_bac"/>
    <property type="match status" value="1"/>
</dbReference>
<dbReference type="EMBL" id="LTBA01000015">
    <property type="protein sequence ID" value="KYH34537.1"/>
    <property type="molecule type" value="Genomic_DNA"/>
</dbReference>
<comment type="caution">
    <text evidence="4">The sequence shown here is derived from an EMBL/GenBank/DDBJ whole genome shotgun (WGS) entry which is preliminary data.</text>
</comment>
<evidence type="ECO:0000256" key="2">
    <source>
        <dbReference type="SAM" id="MobiDB-lite"/>
    </source>
</evidence>
<keyword evidence="4" id="KW-0251">Elongation factor</keyword>
<dbReference type="InterPro" id="IPR025642">
    <property type="entry name" value="DUF4342"/>
</dbReference>
<dbReference type="GO" id="GO:0003746">
    <property type="term" value="F:translation elongation factor activity"/>
    <property type="evidence" value="ECO:0007669"/>
    <property type="project" value="UniProtKB-KW"/>
</dbReference>
<feature type="compositionally biased region" description="Basic and acidic residues" evidence="2">
    <location>
        <begin position="190"/>
        <end position="200"/>
    </location>
</feature>
<dbReference type="Gene3D" id="1.10.8.10">
    <property type="entry name" value="DNA helicase RuvA subunit, C-terminal domain"/>
    <property type="match status" value="1"/>
</dbReference>
<keyword evidence="5" id="KW-1185">Reference proteome</keyword>
<dbReference type="Proteomes" id="UP000075531">
    <property type="component" value="Unassembled WGS sequence"/>
</dbReference>
<dbReference type="OrthoDB" id="129626at2"/>
<accession>A0A151B4F7</accession>
<dbReference type="Pfam" id="PF14242">
    <property type="entry name" value="DUF4342"/>
    <property type="match status" value="1"/>
</dbReference>
<feature type="coiled-coil region" evidence="1">
    <location>
        <begin position="137"/>
        <end position="168"/>
    </location>
</feature>
<feature type="region of interest" description="Disordered" evidence="2">
    <location>
        <begin position="186"/>
        <end position="207"/>
    </location>
</feature>
<gene>
    <name evidence="4" type="ORF">CLTEP_15860</name>
</gene>
<sequence length="207" mass="23649">MSDITLEKIDIIRERVNVSYAEAKEALEASNGDVVDALIYIEEKSNRNDEKIYEEFHTTQGEFKQWLKDLVRKGNVSRIKIKKDDRVLIDIPVNAGLAAGILTLIYPQLLALGILTAVVTKITVEITRKDGTVEVVNTIIKNAVDDIKEKVNDLKNEVEHKANNKESEDGKEKFYQYSVKFDDVEEEEYKENVNKDKTNNESDIDNE</sequence>